<dbReference type="SUPFAM" id="SSF88946">
    <property type="entry name" value="Sigma2 domain of RNA polymerase sigma factors"/>
    <property type="match status" value="1"/>
</dbReference>
<evidence type="ECO:0000313" key="7">
    <source>
        <dbReference type="EMBL" id="MDG3008158.1"/>
    </source>
</evidence>
<evidence type="ECO:0000313" key="8">
    <source>
        <dbReference type="Proteomes" id="UP001216907"/>
    </source>
</evidence>
<evidence type="ECO:0000256" key="1">
    <source>
        <dbReference type="ARBA" id="ARBA00010641"/>
    </source>
</evidence>
<dbReference type="InterPro" id="IPR039425">
    <property type="entry name" value="RNA_pol_sigma-70-like"/>
</dbReference>
<feature type="domain" description="RNA polymerase sigma factor 70 region 4 type 2" evidence="6">
    <location>
        <begin position="146"/>
        <end position="198"/>
    </location>
</feature>
<name>A0ABT6FLC1_9BACT</name>
<keyword evidence="4" id="KW-0238">DNA-binding</keyword>
<keyword evidence="3" id="KW-0731">Sigma factor</keyword>
<evidence type="ECO:0000256" key="4">
    <source>
        <dbReference type="ARBA" id="ARBA00023125"/>
    </source>
</evidence>
<keyword evidence="2" id="KW-0805">Transcription regulation</keyword>
<evidence type="ECO:0000256" key="5">
    <source>
        <dbReference type="ARBA" id="ARBA00023163"/>
    </source>
</evidence>
<keyword evidence="5" id="KW-0804">Transcription</keyword>
<dbReference type="RefSeq" id="WP_277864485.1">
    <property type="nucleotide sequence ID" value="NZ_JARRAG010000003.1"/>
</dbReference>
<dbReference type="Gene3D" id="1.10.1740.10">
    <property type="match status" value="1"/>
</dbReference>
<dbReference type="Gene3D" id="1.10.10.10">
    <property type="entry name" value="Winged helix-like DNA-binding domain superfamily/Winged helix DNA-binding domain"/>
    <property type="match status" value="1"/>
</dbReference>
<dbReference type="PANTHER" id="PTHR43133:SF8">
    <property type="entry name" value="RNA POLYMERASE SIGMA FACTOR HI_1459-RELATED"/>
    <property type="match status" value="1"/>
</dbReference>
<evidence type="ECO:0000256" key="3">
    <source>
        <dbReference type="ARBA" id="ARBA00023082"/>
    </source>
</evidence>
<proteinExistence type="inferred from homology"/>
<gene>
    <name evidence="7" type="ORF">PZE19_30700</name>
</gene>
<evidence type="ECO:0000259" key="6">
    <source>
        <dbReference type="Pfam" id="PF08281"/>
    </source>
</evidence>
<accession>A0ABT6FLC1</accession>
<evidence type="ECO:0000256" key="2">
    <source>
        <dbReference type="ARBA" id="ARBA00023015"/>
    </source>
</evidence>
<dbReference type="InterPro" id="IPR013249">
    <property type="entry name" value="RNA_pol_sigma70_r4_t2"/>
</dbReference>
<dbReference type="InterPro" id="IPR013324">
    <property type="entry name" value="RNA_pol_sigma_r3/r4-like"/>
</dbReference>
<keyword evidence="8" id="KW-1185">Reference proteome</keyword>
<comment type="caution">
    <text evidence="7">The sequence shown here is derived from an EMBL/GenBank/DDBJ whole genome shotgun (WGS) entry which is preliminary data.</text>
</comment>
<dbReference type="InterPro" id="IPR036388">
    <property type="entry name" value="WH-like_DNA-bd_sf"/>
</dbReference>
<sequence length="217" mass="23917">MGDESTSADELIRRVGEGDEEALGELFGAHRERLKRLVRLRLDRRLQRRVDPSDVLQEAYLDLAKKLPAYASKPSLPFFLWVRLVVVERLIRIHRTHLDAAARDAGREVSLHRGGEPRADSASIAAQLLGRVTSASRAAVRAERRVQLEATLDAMDPVDREVIVLRHFEELSNDEAASVLGLSKAAASKRYVRAMLKLKVVLANTPGLADTVDGGAG</sequence>
<dbReference type="PANTHER" id="PTHR43133">
    <property type="entry name" value="RNA POLYMERASE ECF-TYPE SIGMA FACTO"/>
    <property type="match status" value="1"/>
</dbReference>
<dbReference type="NCBIfam" id="TIGR02984">
    <property type="entry name" value="Sig-70_plancto1"/>
    <property type="match status" value="1"/>
</dbReference>
<dbReference type="InterPro" id="IPR014326">
    <property type="entry name" value="RNA_pol_sigma-70_Plancto"/>
</dbReference>
<protein>
    <submittedName>
        <fullName evidence="7">Sigma-70 family RNA polymerase sigma factor</fullName>
    </submittedName>
</protein>
<organism evidence="7 8">
    <name type="scientific">Paludisphaera mucosa</name>
    <dbReference type="NCBI Taxonomy" id="3030827"/>
    <lineage>
        <taxon>Bacteria</taxon>
        <taxon>Pseudomonadati</taxon>
        <taxon>Planctomycetota</taxon>
        <taxon>Planctomycetia</taxon>
        <taxon>Isosphaerales</taxon>
        <taxon>Isosphaeraceae</taxon>
        <taxon>Paludisphaera</taxon>
    </lineage>
</organism>
<dbReference type="SUPFAM" id="SSF88659">
    <property type="entry name" value="Sigma3 and sigma4 domains of RNA polymerase sigma factors"/>
    <property type="match status" value="1"/>
</dbReference>
<dbReference type="NCBIfam" id="TIGR02937">
    <property type="entry name" value="sigma70-ECF"/>
    <property type="match status" value="1"/>
</dbReference>
<dbReference type="InterPro" id="IPR014284">
    <property type="entry name" value="RNA_pol_sigma-70_dom"/>
</dbReference>
<dbReference type="Proteomes" id="UP001216907">
    <property type="component" value="Unassembled WGS sequence"/>
</dbReference>
<comment type="similarity">
    <text evidence="1">Belongs to the sigma-70 factor family. ECF subfamily.</text>
</comment>
<reference evidence="7 8" key="1">
    <citation type="submission" date="2023-03" db="EMBL/GenBank/DDBJ databases">
        <title>Paludisphaera mucosa sp. nov. a novel planctomycete from northern fen.</title>
        <authorList>
            <person name="Ivanova A."/>
        </authorList>
    </citation>
    <scope>NUCLEOTIDE SEQUENCE [LARGE SCALE GENOMIC DNA]</scope>
    <source>
        <strain evidence="7 8">Pla2</strain>
    </source>
</reference>
<dbReference type="Pfam" id="PF08281">
    <property type="entry name" value="Sigma70_r4_2"/>
    <property type="match status" value="1"/>
</dbReference>
<dbReference type="CDD" id="cd06171">
    <property type="entry name" value="Sigma70_r4"/>
    <property type="match status" value="1"/>
</dbReference>
<dbReference type="EMBL" id="JARRAG010000003">
    <property type="protein sequence ID" value="MDG3008158.1"/>
    <property type="molecule type" value="Genomic_DNA"/>
</dbReference>
<dbReference type="InterPro" id="IPR013325">
    <property type="entry name" value="RNA_pol_sigma_r2"/>
</dbReference>